<dbReference type="PROSITE" id="PS51384">
    <property type="entry name" value="FAD_FR"/>
    <property type="match status" value="1"/>
</dbReference>
<dbReference type="SUPFAM" id="SSF63380">
    <property type="entry name" value="Riboflavin synthase domain-like"/>
    <property type="match status" value="1"/>
</dbReference>
<evidence type="ECO:0000259" key="3">
    <source>
        <dbReference type="PROSITE" id="PS51384"/>
    </source>
</evidence>
<feature type="compositionally biased region" description="Basic and acidic residues" evidence="2">
    <location>
        <begin position="207"/>
        <end position="223"/>
    </location>
</feature>
<organism evidence="4 5">
    <name type="scientific">Nitrospirillum amazonense</name>
    <dbReference type="NCBI Taxonomy" id="28077"/>
    <lineage>
        <taxon>Bacteria</taxon>
        <taxon>Pseudomonadati</taxon>
        <taxon>Pseudomonadota</taxon>
        <taxon>Alphaproteobacteria</taxon>
        <taxon>Rhodospirillales</taxon>
        <taxon>Azospirillaceae</taxon>
        <taxon>Nitrospirillum</taxon>
    </lineage>
</organism>
<dbReference type="PANTHER" id="PTHR30157">
    <property type="entry name" value="FERRIC REDUCTASE, NADPH-DEPENDENT"/>
    <property type="match status" value="1"/>
</dbReference>
<accession>A0A560FKG3</accession>
<dbReference type="InterPro" id="IPR036390">
    <property type="entry name" value="WH_DNA-bd_sf"/>
</dbReference>
<evidence type="ECO:0000313" key="5">
    <source>
        <dbReference type="Proteomes" id="UP000319859"/>
    </source>
</evidence>
<dbReference type="InterPro" id="IPR005149">
    <property type="entry name" value="Tscrpt_reg_PadR_N"/>
</dbReference>
<dbReference type="AlphaFoldDB" id="A0A560FKG3"/>
<reference evidence="4 5" key="1">
    <citation type="submission" date="2019-06" db="EMBL/GenBank/DDBJ databases">
        <title>Genomic Encyclopedia of Type Strains, Phase IV (KMG-V): Genome sequencing to study the core and pangenomes of soil and plant-associated prokaryotes.</title>
        <authorList>
            <person name="Whitman W."/>
        </authorList>
    </citation>
    <scope>NUCLEOTIDE SEQUENCE [LARGE SCALE GENOMIC DNA]</scope>
    <source>
        <strain evidence="4 5">BR 11880</strain>
    </source>
</reference>
<dbReference type="Gene3D" id="3.40.50.80">
    <property type="entry name" value="Nucleotide-binding domain of ferredoxin-NADP reductase (FNR) module"/>
    <property type="match status" value="1"/>
</dbReference>
<dbReference type="Proteomes" id="UP000319859">
    <property type="component" value="Unassembled WGS sequence"/>
</dbReference>
<evidence type="ECO:0000256" key="1">
    <source>
        <dbReference type="ARBA" id="ARBA00035644"/>
    </source>
</evidence>
<dbReference type="InterPro" id="IPR007037">
    <property type="entry name" value="SIP_rossman_dom"/>
</dbReference>
<gene>
    <name evidence="4" type="ORF">FBZ89_104333</name>
</gene>
<feature type="region of interest" description="Disordered" evidence="2">
    <location>
        <begin position="189"/>
        <end position="223"/>
    </location>
</feature>
<dbReference type="InterPro" id="IPR013113">
    <property type="entry name" value="SIP_FAD-bd"/>
</dbReference>
<sequence length="464" mass="50107">MGGRGGWHHWKHGGGFGGGGGFWGGGGMPGSRKLSSADLELLLLTLLERKPAHGYELIRAVEEQSGGFYTPSPGVIYPALTFLAEIGYAAAEPEGNRKLYRITDSGRAHLEGHRGTAVAILEGLRRIGGRMEQVREAFAGVTDADPAASEDLHQARHALKSALYGKRGCDAAEARRLAAILRRATAEILASSPSNDGGPTVPAPQPDRPDPGDRMTDTPRHQIGRMRFDTRRRTLTVTGVAHLTPKMLRVVLTSPELADFDSRGADDHIKLFFPGPDGQTLMRDYTPRAFSQADRTLTLDFALHDAGPATAWALGAKVGDTLEIGGPRGSMIVPDDFDWYLLVGDETGLPAIGRRLEELRPGVPVHTVVAIDSAAEVQAIETKARWTAHWVTRDSQGADDAATLRHAIEGIQLPPGDGYVWIAAEAAVAKALRAYMLEDRKHPAQWMRASGYWLRGEAGAHENL</sequence>
<name>A0A560FKG3_9PROT</name>
<dbReference type="InterPro" id="IPR039261">
    <property type="entry name" value="FNR_nucleotide-bd"/>
</dbReference>
<dbReference type="PANTHER" id="PTHR30157:SF0">
    <property type="entry name" value="NADPH-DEPENDENT FERRIC-CHELATE REDUCTASE"/>
    <property type="match status" value="1"/>
</dbReference>
<proteinExistence type="inferred from homology"/>
<comment type="caution">
    <text evidence="4">The sequence shown here is derived from an EMBL/GenBank/DDBJ whole genome shotgun (WGS) entry which is preliminary data.</text>
</comment>
<dbReference type="Pfam" id="PF08021">
    <property type="entry name" value="FAD_binding_9"/>
    <property type="match status" value="1"/>
</dbReference>
<protein>
    <submittedName>
        <fullName evidence="4">NADPH-dependent ferric siderophore reductase</fullName>
    </submittedName>
</protein>
<dbReference type="InterPro" id="IPR039374">
    <property type="entry name" value="SIP_fam"/>
</dbReference>
<dbReference type="InterPro" id="IPR036388">
    <property type="entry name" value="WH-like_DNA-bd_sf"/>
</dbReference>
<dbReference type="EMBL" id="VITN01000004">
    <property type="protein sequence ID" value="TWB22084.1"/>
    <property type="molecule type" value="Genomic_DNA"/>
</dbReference>
<dbReference type="Pfam" id="PF04954">
    <property type="entry name" value="SIP"/>
    <property type="match status" value="1"/>
</dbReference>
<evidence type="ECO:0000313" key="4">
    <source>
        <dbReference type="EMBL" id="TWB22084.1"/>
    </source>
</evidence>
<evidence type="ECO:0000256" key="2">
    <source>
        <dbReference type="SAM" id="MobiDB-lite"/>
    </source>
</evidence>
<dbReference type="GO" id="GO:0016491">
    <property type="term" value="F:oxidoreductase activity"/>
    <property type="evidence" value="ECO:0007669"/>
    <property type="project" value="InterPro"/>
</dbReference>
<comment type="similarity">
    <text evidence="1">Belongs to the SIP oxidoreductase family.</text>
</comment>
<dbReference type="SUPFAM" id="SSF46785">
    <property type="entry name" value="Winged helix' DNA-binding domain"/>
    <property type="match status" value="1"/>
</dbReference>
<dbReference type="InterPro" id="IPR017938">
    <property type="entry name" value="Riboflavin_synthase-like_b-brl"/>
</dbReference>
<dbReference type="Gene3D" id="2.40.30.10">
    <property type="entry name" value="Translation factors"/>
    <property type="match status" value="1"/>
</dbReference>
<dbReference type="CDD" id="cd06193">
    <property type="entry name" value="siderophore_interacting"/>
    <property type="match status" value="1"/>
</dbReference>
<dbReference type="Pfam" id="PF03551">
    <property type="entry name" value="PadR"/>
    <property type="match status" value="1"/>
</dbReference>
<feature type="domain" description="FAD-binding FR-type" evidence="3">
    <location>
        <begin position="230"/>
        <end position="334"/>
    </location>
</feature>
<dbReference type="InterPro" id="IPR017927">
    <property type="entry name" value="FAD-bd_FR_type"/>
</dbReference>
<dbReference type="Gene3D" id="1.10.10.10">
    <property type="entry name" value="Winged helix-like DNA-binding domain superfamily/Winged helix DNA-binding domain"/>
    <property type="match status" value="1"/>
</dbReference>